<feature type="domain" description="CN hydrolase" evidence="9">
    <location>
        <begin position="193"/>
        <end position="439"/>
    </location>
</feature>
<evidence type="ECO:0000256" key="8">
    <source>
        <dbReference type="SAM" id="Phobius"/>
    </source>
</evidence>
<evidence type="ECO:0000256" key="3">
    <source>
        <dbReference type="ARBA" id="ARBA00022679"/>
    </source>
</evidence>
<dbReference type="CDD" id="cd07571">
    <property type="entry name" value="ALP_N-acyl_transferase"/>
    <property type="match status" value="1"/>
</dbReference>
<keyword evidence="3" id="KW-0808">Transferase</keyword>
<feature type="transmembrane region" description="Helical" evidence="8">
    <location>
        <begin position="167"/>
        <end position="185"/>
    </location>
</feature>
<evidence type="ECO:0000256" key="7">
    <source>
        <dbReference type="ARBA" id="ARBA00023315"/>
    </source>
</evidence>
<comment type="caution">
    <text evidence="10">The sequence shown here is derived from an EMBL/GenBank/DDBJ whole genome shotgun (WGS) entry which is preliminary data.</text>
</comment>
<organism evidence="10">
    <name type="scientific">freshwater metagenome</name>
    <dbReference type="NCBI Taxonomy" id="449393"/>
    <lineage>
        <taxon>unclassified sequences</taxon>
        <taxon>metagenomes</taxon>
        <taxon>ecological metagenomes</taxon>
    </lineage>
</organism>
<dbReference type="PANTHER" id="PTHR38686">
    <property type="entry name" value="APOLIPOPROTEIN N-ACYLTRANSFERASE"/>
    <property type="match status" value="1"/>
</dbReference>
<reference evidence="10" key="1">
    <citation type="submission" date="2014-05" db="EMBL/GenBank/DDBJ databases">
        <title>Key roles for freshwater Actinobacteria revealed by deep metagenomic sequencing.</title>
        <authorList>
            <person name="Ghai R."/>
            <person name="Mizuno C.M."/>
            <person name="Picazo A."/>
            <person name="Camacho A."/>
            <person name="Rodriguez-Valera F."/>
        </authorList>
    </citation>
    <scope>NUCLEOTIDE SEQUENCE</scope>
</reference>
<dbReference type="GO" id="GO:0042158">
    <property type="term" value="P:lipoprotein biosynthetic process"/>
    <property type="evidence" value="ECO:0007669"/>
    <property type="project" value="InterPro"/>
</dbReference>
<feature type="transmembrane region" description="Helical" evidence="8">
    <location>
        <begin position="12"/>
        <end position="37"/>
    </location>
</feature>
<feature type="transmembrane region" description="Helical" evidence="8">
    <location>
        <begin position="138"/>
        <end position="160"/>
    </location>
</feature>
<evidence type="ECO:0000313" key="10">
    <source>
        <dbReference type="EMBL" id="KGA16651.1"/>
    </source>
</evidence>
<dbReference type="InterPro" id="IPR045378">
    <property type="entry name" value="LNT_N"/>
</dbReference>
<dbReference type="NCBIfam" id="TIGR00546">
    <property type="entry name" value="lnt"/>
    <property type="match status" value="1"/>
</dbReference>
<proteinExistence type="inferred from homology"/>
<dbReference type="HAMAP" id="MF_01148">
    <property type="entry name" value="Lnt"/>
    <property type="match status" value="1"/>
</dbReference>
<evidence type="ECO:0000256" key="1">
    <source>
        <dbReference type="ARBA" id="ARBA00004651"/>
    </source>
</evidence>
<evidence type="ECO:0000256" key="5">
    <source>
        <dbReference type="ARBA" id="ARBA00022989"/>
    </source>
</evidence>
<evidence type="ECO:0000256" key="4">
    <source>
        <dbReference type="ARBA" id="ARBA00022692"/>
    </source>
</evidence>
<dbReference type="SUPFAM" id="SSF56317">
    <property type="entry name" value="Carbon-nitrogen hydrolase"/>
    <property type="match status" value="1"/>
</dbReference>
<feature type="transmembrane region" description="Helical" evidence="8">
    <location>
        <begin position="44"/>
        <end position="60"/>
    </location>
</feature>
<keyword evidence="5 8" id="KW-1133">Transmembrane helix</keyword>
<evidence type="ECO:0000256" key="6">
    <source>
        <dbReference type="ARBA" id="ARBA00023136"/>
    </source>
</evidence>
<gene>
    <name evidence="10" type="ORF">GM50_13845</name>
</gene>
<dbReference type="EMBL" id="JNSK01000060">
    <property type="protein sequence ID" value="KGA16651.1"/>
    <property type="molecule type" value="Genomic_DNA"/>
</dbReference>
<keyword evidence="2" id="KW-1003">Cell membrane</keyword>
<dbReference type="Pfam" id="PF00795">
    <property type="entry name" value="CN_hydrolase"/>
    <property type="match status" value="1"/>
</dbReference>
<dbReference type="GO" id="GO:0005886">
    <property type="term" value="C:plasma membrane"/>
    <property type="evidence" value="ECO:0007669"/>
    <property type="project" value="UniProtKB-SubCell"/>
</dbReference>
<dbReference type="PANTHER" id="PTHR38686:SF1">
    <property type="entry name" value="APOLIPOPROTEIN N-ACYLTRANSFERASE"/>
    <property type="match status" value="1"/>
</dbReference>
<dbReference type="Gene3D" id="3.60.110.10">
    <property type="entry name" value="Carbon-nitrogen hydrolase"/>
    <property type="match status" value="1"/>
</dbReference>
<feature type="transmembrane region" description="Helical" evidence="8">
    <location>
        <begin position="449"/>
        <end position="466"/>
    </location>
</feature>
<dbReference type="InterPro" id="IPR004563">
    <property type="entry name" value="Apolipo_AcylTrfase"/>
</dbReference>
<feature type="transmembrane region" description="Helical" evidence="8">
    <location>
        <begin position="66"/>
        <end position="86"/>
    </location>
</feature>
<comment type="subcellular location">
    <subcellularLocation>
        <location evidence="1">Cell membrane</location>
        <topology evidence="1">Multi-pass membrane protein</topology>
    </subcellularLocation>
</comment>
<feature type="transmembrane region" description="Helical" evidence="8">
    <location>
        <begin position="98"/>
        <end position="118"/>
    </location>
</feature>
<keyword evidence="7" id="KW-0012">Acyltransferase</keyword>
<dbReference type="AlphaFoldDB" id="A0A094QPV2"/>
<protein>
    <recommendedName>
        <fullName evidence="9">CN hydrolase domain-containing protein</fullName>
    </recommendedName>
</protein>
<dbReference type="GO" id="GO:0016410">
    <property type="term" value="F:N-acyltransferase activity"/>
    <property type="evidence" value="ECO:0007669"/>
    <property type="project" value="InterPro"/>
</dbReference>
<evidence type="ECO:0000256" key="2">
    <source>
        <dbReference type="ARBA" id="ARBA00022475"/>
    </source>
</evidence>
<dbReference type="PROSITE" id="PS50263">
    <property type="entry name" value="CN_HYDROLASE"/>
    <property type="match status" value="1"/>
</dbReference>
<dbReference type="Pfam" id="PF20154">
    <property type="entry name" value="LNT_N"/>
    <property type="match status" value="1"/>
</dbReference>
<keyword evidence="6 8" id="KW-0472">Membrane</keyword>
<dbReference type="InterPro" id="IPR036526">
    <property type="entry name" value="C-N_Hydrolase_sf"/>
</dbReference>
<accession>A0A094QPV2</accession>
<keyword evidence="4 8" id="KW-0812">Transmembrane</keyword>
<sequence>MVSVVLSVLAGFFLSAAFASFGFWFAVPVAIAVFLYAVTKTRHPFLNAFIFAAVFNYLTLEWSGQFVGLIPVLLLVLLQSVFYIPLGFISFKRDRYSRIWLVLPIILIADEVRSVFPFKGFGWNRLSFSQADSPFRIIASYLGDSSLTFLSVSLGIALYLLFARAQLTSIAVIAFVCTATLFVPVQSSGQGSARVLAVQGNVPRLGLDFNSRAEEVFNMHLLQTQKALNQIEIKPDFIVWPENAVDVDPFLNKQVGEQISNLARTSSTPIIVGAVLRDSNRPKNASIMWNSEGIVESIYVKRTLTPFGEYIPLRSLSELVSPLAKNVDDFVPGSSLIRHKINDANIAPIICYELINDSNVNSNVVGSNLMVVQTNNATFADSAQSIQQLDISRIRAIEQNRWVISVSTTGVSAIIDNRGVVRSITKQNQSAFIDSEVPLIEEASLAQRLNGYNAILIVALSMVIYWRKRKINE</sequence>
<evidence type="ECO:0000259" key="9">
    <source>
        <dbReference type="PROSITE" id="PS50263"/>
    </source>
</evidence>
<dbReference type="InterPro" id="IPR003010">
    <property type="entry name" value="C-N_Hydrolase"/>
</dbReference>
<name>A0A094QPV2_9ZZZZ</name>